<dbReference type="Proteomes" id="UP001232445">
    <property type="component" value="Unassembled WGS sequence"/>
</dbReference>
<keyword evidence="2" id="KW-1185">Reference proteome</keyword>
<dbReference type="Gene3D" id="3.40.50.720">
    <property type="entry name" value="NAD(P)-binding Rossmann-like Domain"/>
    <property type="match status" value="1"/>
</dbReference>
<proteinExistence type="predicted"/>
<sequence>MSTSEVAKVVDFLASEEASFVNAHTMFVDDGAAAFKG</sequence>
<protein>
    <submittedName>
        <fullName evidence="1">NAD(P)-dependent dehydrogenase (Short-subunit alcohol dehydrogenase family)</fullName>
    </submittedName>
</protein>
<dbReference type="SUPFAM" id="SSF51735">
    <property type="entry name" value="NAD(P)-binding Rossmann-fold domains"/>
    <property type="match status" value="1"/>
</dbReference>
<evidence type="ECO:0000313" key="1">
    <source>
        <dbReference type="EMBL" id="MDQ0340882.1"/>
    </source>
</evidence>
<dbReference type="EMBL" id="JAUSUQ010000022">
    <property type="protein sequence ID" value="MDQ0340882.1"/>
    <property type="molecule type" value="Genomic_DNA"/>
</dbReference>
<name>A0ABU0CWU2_9BACI</name>
<organism evidence="1 2">
    <name type="scientific">Caldalkalibacillus uzonensis</name>
    <dbReference type="NCBI Taxonomy" id="353224"/>
    <lineage>
        <taxon>Bacteria</taxon>
        <taxon>Bacillati</taxon>
        <taxon>Bacillota</taxon>
        <taxon>Bacilli</taxon>
        <taxon>Bacillales</taxon>
        <taxon>Bacillaceae</taxon>
        <taxon>Caldalkalibacillus</taxon>
    </lineage>
</organism>
<dbReference type="InterPro" id="IPR036291">
    <property type="entry name" value="NAD(P)-bd_dom_sf"/>
</dbReference>
<gene>
    <name evidence="1" type="ORF">J2S00_003722</name>
</gene>
<comment type="caution">
    <text evidence="1">The sequence shown here is derived from an EMBL/GenBank/DDBJ whole genome shotgun (WGS) entry which is preliminary data.</text>
</comment>
<reference evidence="1 2" key="1">
    <citation type="submission" date="2023-07" db="EMBL/GenBank/DDBJ databases">
        <title>Genomic Encyclopedia of Type Strains, Phase IV (KMG-IV): sequencing the most valuable type-strain genomes for metagenomic binning, comparative biology and taxonomic classification.</title>
        <authorList>
            <person name="Goeker M."/>
        </authorList>
    </citation>
    <scope>NUCLEOTIDE SEQUENCE [LARGE SCALE GENOMIC DNA]</scope>
    <source>
        <strain evidence="1 2">DSM 17740</strain>
    </source>
</reference>
<accession>A0ABU0CWU2</accession>
<evidence type="ECO:0000313" key="2">
    <source>
        <dbReference type="Proteomes" id="UP001232445"/>
    </source>
</evidence>